<dbReference type="STRING" id="981222.Cabther_B0517"/>
<dbReference type="Proteomes" id="UP000006791">
    <property type="component" value="Chromosome 2"/>
</dbReference>
<gene>
    <name evidence="1" type="ordered locus">Cabther_B0517</name>
</gene>
<protein>
    <submittedName>
        <fullName evidence="1">Uncharacterized protein</fullName>
    </submittedName>
</protein>
<keyword evidence="2" id="KW-1185">Reference proteome</keyword>
<proteinExistence type="predicted"/>
<reference evidence="1 2" key="1">
    <citation type="journal article" date="2012" name="Environ. Microbiol.">
        <title>Complete genome of Candidatus Chloracidobacterium thermophilum, a chlorophyll-based photoheterotroph belonging to the phylum Acidobacteria.</title>
        <authorList>
            <person name="Garcia Costas A.M."/>
            <person name="Liu Z."/>
            <person name="Tomsho L.P."/>
            <person name="Schuster S.C."/>
            <person name="Ward D.M."/>
            <person name="Bryant D.A."/>
        </authorList>
    </citation>
    <scope>NUCLEOTIDE SEQUENCE [LARGE SCALE GENOMIC DNA]</scope>
    <source>
        <strain evidence="1 2">B</strain>
    </source>
</reference>
<dbReference type="AlphaFoldDB" id="G2LLV3"/>
<sequence>MSKGIQMLLHCTGTNNTGGKHPKKAGIRLEYLTP</sequence>
<name>G2LLV3_CHLTF</name>
<evidence type="ECO:0000313" key="2">
    <source>
        <dbReference type="Proteomes" id="UP000006791"/>
    </source>
</evidence>
<dbReference type="HOGENOM" id="CLU_3372848_0_0_0"/>
<organism evidence="1 2">
    <name type="scientific">Chloracidobacterium thermophilum (strain B)</name>
    <dbReference type="NCBI Taxonomy" id="981222"/>
    <lineage>
        <taxon>Bacteria</taxon>
        <taxon>Pseudomonadati</taxon>
        <taxon>Acidobacteriota</taxon>
        <taxon>Terriglobia</taxon>
        <taxon>Terriglobales</taxon>
        <taxon>Acidobacteriaceae</taxon>
        <taxon>Chloracidobacterium</taxon>
    </lineage>
</organism>
<dbReference type="EMBL" id="CP002515">
    <property type="protein sequence ID" value="AEP13515.1"/>
    <property type="molecule type" value="Genomic_DNA"/>
</dbReference>
<accession>G2LLV3</accession>
<evidence type="ECO:0000313" key="1">
    <source>
        <dbReference type="EMBL" id="AEP13515.1"/>
    </source>
</evidence>
<dbReference type="KEGG" id="ctm:Cabther_B0517"/>